<protein>
    <recommendedName>
        <fullName evidence="5">Large ribosomal subunit protein bL25</fullName>
    </recommendedName>
    <alternativeName>
        <fullName evidence="5">General stress protein CTC</fullName>
    </alternativeName>
</protein>
<dbReference type="Pfam" id="PF01386">
    <property type="entry name" value="Ribosomal_L25p"/>
    <property type="match status" value="1"/>
</dbReference>
<dbReference type="GO" id="GO:0008097">
    <property type="term" value="F:5S rRNA binding"/>
    <property type="evidence" value="ECO:0007669"/>
    <property type="project" value="InterPro"/>
</dbReference>
<proteinExistence type="inferred from homology"/>
<accession>A0A6V8LSL9</accession>
<keyword evidence="2 5" id="KW-0694">RNA-binding</keyword>
<evidence type="ECO:0000256" key="1">
    <source>
        <dbReference type="ARBA" id="ARBA00022730"/>
    </source>
</evidence>
<dbReference type="RefSeq" id="WP_173086506.1">
    <property type="nucleotide sequence ID" value="NZ_BLTE01000017.1"/>
</dbReference>
<feature type="region of interest" description="Disordered" evidence="6">
    <location>
        <begin position="1"/>
        <end position="21"/>
    </location>
</feature>
<feature type="domain" description="Large ribosomal subunit protein bL25 beta" evidence="8">
    <location>
        <begin position="106"/>
        <end position="187"/>
    </location>
</feature>
<evidence type="ECO:0000313" key="9">
    <source>
        <dbReference type="EMBL" id="GFK95473.1"/>
    </source>
</evidence>
<name>A0A6V8LSL9_9BACT</name>
<organism evidence="9 10">
    <name type="scientific">Fundidesulfovibrio magnetotacticus</name>
    <dbReference type="NCBI Taxonomy" id="2730080"/>
    <lineage>
        <taxon>Bacteria</taxon>
        <taxon>Pseudomonadati</taxon>
        <taxon>Thermodesulfobacteriota</taxon>
        <taxon>Desulfovibrionia</taxon>
        <taxon>Desulfovibrionales</taxon>
        <taxon>Desulfovibrionaceae</taxon>
        <taxon>Fundidesulfovibrio</taxon>
    </lineage>
</organism>
<dbReference type="SUPFAM" id="SSF50715">
    <property type="entry name" value="Ribosomal protein L25-like"/>
    <property type="match status" value="1"/>
</dbReference>
<keyword evidence="4 5" id="KW-0687">Ribonucleoprotein</keyword>
<comment type="function">
    <text evidence="5">This is one of the proteins that binds to the 5S RNA in the ribosome where it forms part of the central protuberance.</text>
</comment>
<dbReference type="InterPro" id="IPR037121">
    <property type="entry name" value="Ribosomal_bL25_C"/>
</dbReference>
<dbReference type="Pfam" id="PF14693">
    <property type="entry name" value="Ribosomal_TL5_C"/>
    <property type="match status" value="1"/>
</dbReference>
<reference evidence="9 10" key="2">
    <citation type="submission" date="2020-05" db="EMBL/GenBank/DDBJ databases">
        <title>Draft genome sequence of Desulfovibrio sp. strainFSS-1.</title>
        <authorList>
            <person name="Shimoshige H."/>
            <person name="Kobayashi H."/>
            <person name="Maekawa T."/>
        </authorList>
    </citation>
    <scope>NUCLEOTIDE SEQUENCE [LARGE SCALE GENOMIC DNA]</scope>
    <source>
        <strain evidence="9 10">SIID29052-01</strain>
    </source>
</reference>
<dbReference type="InterPro" id="IPR001021">
    <property type="entry name" value="Ribosomal_bL25_long"/>
</dbReference>
<dbReference type="InterPro" id="IPR029751">
    <property type="entry name" value="Ribosomal_L25_dom"/>
</dbReference>
<dbReference type="AlphaFoldDB" id="A0A6V8LSL9"/>
<dbReference type="HAMAP" id="MF_01334">
    <property type="entry name" value="Ribosomal_bL25_CTC"/>
    <property type="match status" value="1"/>
</dbReference>
<sequence>MKEQVSLTVRARDAKGKGPNRRMRAEKLIPGIYYDDKGQNIPVVVEDLPFRKAYKKVGSSRVFDLVIDQEGQTQTHPSLIWVVQNHPWKNQVDHVDFYGVDPKKPIHVHVLVEITGKAKGVAVGGKLEIHRETIEVVCLPADIPDKIVIDVTELAMGQHIDVKTLAMPQGVKAVFDQNYAIVGVINPAAEGEEEGAAGK</sequence>
<keyword evidence="1 5" id="KW-0699">rRNA-binding</keyword>
<dbReference type="PANTHER" id="PTHR33284:SF1">
    <property type="entry name" value="RIBOSOMAL PROTEIN L25_GLN-TRNA SYNTHETASE, ANTI-CODON-BINDING DOMAIN-CONTAINING PROTEIN"/>
    <property type="match status" value="1"/>
</dbReference>
<evidence type="ECO:0000256" key="2">
    <source>
        <dbReference type="ARBA" id="ARBA00022884"/>
    </source>
</evidence>
<keyword evidence="3 5" id="KW-0689">Ribosomal protein</keyword>
<dbReference type="InterPro" id="IPR020930">
    <property type="entry name" value="Ribosomal_uL5_bac-type"/>
</dbReference>
<dbReference type="InterPro" id="IPR020056">
    <property type="entry name" value="Rbsml_bL25/Gln-tRNA_synth_N"/>
</dbReference>
<evidence type="ECO:0000259" key="8">
    <source>
        <dbReference type="Pfam" id="PF14693"/>
    </source>
</evidence>
<dbReference type="Gene3D" id="2.170.120.20">
    <property type="entry name" value="Ribosomal protein L25, beta domain"/>
    <property type="match status" value="1"/>
</dbReference>
<dbReference type="GO" id="GO:0006412">
    <property type="term" value="P:translation"/>
    <property type="evidence" value="ECO:0007669"/>
    <property type="project" value="UniProtKB-UniRule"/>
</dbReference>
<dbReference type="PANTHER" id="PTHR33284">
    <property type="entry name" value="RIBOSOMAL PROTEIN L25/GLN-TRNA SYNTHETASE, ANTI-CODON-BINDING DOMAIN-CONTAINING PROTEIN"/>
    <property type="match status" value="1"/>
</dbReference>
<dbReference type="GO" id="GO:0022625">
    <property type="term" value="C:cytosolic large ribosomal subunit"/>
    <property type="evidence" value="ECO:0007669"/>
    <property type="project" value="TreeGrafter"/>
</dbReference>
<comment type="subunit">
    <text evidence="5">Part of the 50S ribosomal subunit; part of the 5S rRNA/L5/L18/L25 subcomplex. Contacts the 5S rRNA. Binds to the 5S rRNA independently of L5 and L18.</text>
</comment>
<gene>
    <name evidence="5 9" type="primary">rplY</name>
    <name evidence="5" type="synonym">ctc</name>
    <name evidence="9" type="ORF">NNJEOMEG_03338</name>
</gene>
<dbReference type="EMBL" id="BLTE01000017">
    <property type="protein sequence ID" value="GFK95473.1"/>
    <property type="molecule type" value="Genomic_DNA"/>
</dbReference>
<comment type="similarity">
    <text evidence="5">Belongs to the bacterial ribosomal protein bL25 family. CTC subfamily.</text>
</comment>
<evidence type="ECO:0000256" key="3">
    <source>
        <dbReference type="ARBA" id="ARBA00022980"/>
    </source>
</evidence>
<comment type="caution">
    <text evidence="9">The sequence shown here is derived from an EMBL/GenBank/DDBJ whole genome shotgun (WGS) entry which is preliminary data.</text>
</comment>
<dbReference type="InterPro" id="IPR011035">
    <property type="entry name" value="Ribosomal_bL25/Gln-tRNA_synth"/>
</dbReference>
<dbReference type="GO" id="GO:0003735">
    <property type="term" value="F:structural constituent of ribosome"/>
    <property type="evidence" value="ECO:0007669"/>
    <property type="project" value="InterPro"/>
</dbReference>
<dbReference type="NCBIfam" id="TIGR00731">
    <property type="entry name" value="bL25_bact_ctc"/>
    <property type="match status" value="1"/>
</dbReference>
<evidence type="ECO:0000259" key="7">
    <source>
        <dbReference type="Pfam" id="PF01386"/>
    </source>
</evidence>
<evidence type="ECO:0000256" key="4">
    <source>
        <dbReference type="ARBA" id="ARBA00023274"/>
    </source>
</evidence>
<evidence type="ECO:0000313" key="10">
    <source>
        <dbReference type="Proteomes" id="UP000494245"/>
    </source>
</evidence>
<dbReference type="NCBIfam" id="NF004135">
    <property type="entry name" value="PRK05618.3-1"/>
    <property type="match status" value="1"/>
</dbReference>
<keyword evidence="10" id="KW-1185">Reference proteome</keyword>
<dbReference type="Proteomes" id="UP000494245">
    <property type="component" value="Unassembled WGS sequence"/>
</dbReference>
<dbReference type="CDD" id="cd00495">
    <property type="entry name" value="Ribosomal_L25_TL5_CTC"/>
    <property type="match status" value="1"/>
</dbReference>
<dbReference type="Gene3D" id="2.40.240.10">
    <property type="entry name" value="Ribosomal Protein L25, Chain P"/>
    <property type="match status" value="1"/>
</dbReference>
<evidence type="ECO:0000256" key="6">
    <source>
        <dbReference type="SAM" id="MobiDB-lite"/>
    </source>
</evidence>
<evidence type="ECO:0000256" key="5">
    <source>
        <dbReference type="HAMAP-Rule" id="MF_01334"/>
    </source>
</evidence>
<dbReference type="InterPro" id="IPR020057">
    <property type="entry name" value="Ribosomal_bL25_b-dom"/>
</dbReference>
<reference evidence="9 10" key="1">
    <citation type="submission" date="2020-04" db="EMBL/GenBank/DDBJ databases">
        <authorList>
            <consortium name="Desulfovibrio sp. FSS-1 genome sequencing consortium"/>
            <person name="Shimoshige H."/>
            <person name="Kobayashi H."/>
            <person name="Maekawa T."/>
        </authorList>
    </citation>
    <scope>NUCLEOTIDE SEQUENCE [LARGE SCALE GENOMIC DNA]</scope>
    <source>
        <strain evidence="9 10">SIID29052-01</strain>
    </source>
</reference>
<feature type="domain" description="Large ribosomal subunit protein bL25 L25" evidence="7">
    <location>
        <begin position="7"/>
        <end position="97"/>
    </location>
</feature>